<name>A0A0B7BZK4_9EUPU</name>
<reference evidence="1" key="1">
    <citation type="submission" date="2014-12" db="EMBL/GenBank/DDBJ databases">
        <title>Insight into the proteome of Arion vulgaris.</title>
        <authorList>
            <person name="Aradska J."/>
            <person name="Bulat T."/>
            <person name="Smidak R."/>
            <person name="Sarate P."/>
            <person name="Gangsoo J."/>
            <person name="Sialana F."/>
            <person name="Bilban M."/>
            <person name="Lubec G."/>
        </authorList>
    </citation>
    <scope>NUCLEOTIDE SEQUENCE</scope>
    <source>
        <tissue evidence="1">Skin</tissue>
    </source>
</reference>
<evidence type="ECO:0000313" key="1">
    <source>
        <dbReference type="EMBL" id="CEK97600.1"/>
    </source>
</evidence>
<proteinExistence type="predicted"/>
<organism evidence="1">
    <name type="scientific">Arion vulgaris</name>
    <dbReference type="NCBI Taxonomy" id="1028688"/>
    <lineage>
        <taxon>Eukaryota</taxon>
        <taxon>Metazoa</taxon>
        <taxon>Spiralia</taxon>
        <taxon>Lophotrochozoa</taxon>
        <taxon>Mollusca</taxon>
        <taxon>Gastropoda</taxon>
        <taxon>Heterobranchia</taxon>
        <taxon>Euthyneura</taxon>
        <taxon>Panpulmonata</taxon>
        <taxon>Eupulmonata</taxon>
        <taxon>Stylommatophora</taxon>
        <taxon>Helicina</taxon>
        <taxon>Arionoidea</taxon>
        <taxon>Arionidae</taxon>
        <taxon>Arion</taxon>
    </lineage>
</organism>
<protein>
    <submittedName>
        <fullName evidence="1">Uncharacterized protein</fullName>
    </submittedName>
</protein>
<sequence length="98" mass="11501">EHHWQQMQLNHDKLIDKFSSSFEILSKHVSNIVDLNERSVKLYFMQELELLKQELGKVIKEEIKVNRSSGNFQSEISIQHTQLTNAQHAPLFNAQQTQ</sequence>
<accession>A0A0B7BZK4</accession>
<feature type="non-terminal residue" evidence="1">
    <location>
        <position position="98"/>
    </location>
</feature>
<gene>
    <name evidence="1" type="primary">ORF216329</name>
</gene>
<feature type="non-terminal residue" evidence="1">
    <location>
        <position position="1"/>
    </location>
</feature>
<dbReference type="EMBL" id="HACG01050735">
    <property type="protein sequence ID" value="CEK97600.1"/>
    <property type="molecule type" value="Transcribed_RNA"/>
</dbReference>
<dbReference type="AlphaFoldDB" id="A0A0B7BZK4"/>